<feature type="domain" description="RING-type" evidence="13">
    <location>
        <begin position="239"/>
        <end position="281"/>
    </location>
</feature>
<dbReference type="Gene3D" id="3.30.40.10">
    <property type="entry name" value="Zinc/RING finger domain, C3HC4 (zinc finger)"/>
    <property type="match status" value="1"/>
</dbReference>
<keyword evidence="7" id="KW-0862">Zinc</keyword>
<evidence type="ECO:0000256" key="3">
    <source>
        <dbReference type="ARBA" id="ARBA00022679"/>
    </source>
</evidence>
<evidence type="ECO:0000256" key="8">
    <source>
        <dbReference type="ARBA" id="ARBA00022989"/>
    </source>
</evidence>
<dbReference type="Proteomes" id="UP000050741">
    <property type="component" value="Unassembled WGS sequence"/>
</dbReference>
<dbReference type="AlphaFoldDB" id="A0A183C4R0"/>
<keyword evidence="4" id="KW-0812">Transmembrane</keyword>
<dbReference type="InterPro" id="IPR013083">
    <property type="entry name" value="Znf_RING/FYVE/PHD"/>
</dbReference>
<reference evidence="14" key="2">
    <citation type="submission" date="2014-05" db="EMBL/GenBank/DDBJ databases">
        <title>The genome and life-stage specific transcriptomes of Globodera pallida elucidate key aspects of plant parasitism by a cyst nematode.</title>
        <authorList>
            <person name="Cotton J.A."/>
            <person name="Lilley C.J."/>
            <person name="Jones L.M."/>
            <person name="Kikuchi T."/>
            <person name="Reid A.J."/>
            <person name="Thorpe P."/>
            <person name="Tsai I.J."/>
            <person name="Beasley H."/>
            <person name="Blok V."/>
            <person name="Cock P.J.A."/>
            <person name="Van den Akker S.E."/>
            <person name="Holroyd N."/>
            <person name="Hunt M."/>
            <person name="Mantelin S."/>
            <person name="Naghra H."/>
            <person name="Pain A."/>
            <person name="Palomares-Rius J.E."/>
            <person name="Zarowiecki M."/>
            <person name="Berriman M."/>
            <person name="Jones J.T."/>
            <person name="Urwin P.E."/>
        </authorList>
    </citation>
    <scope>NUCLEOTIDE SEQUENCE [LARGE SCALE GENOMIC DNA]</scope>
    <source>
        <strain evidence="14">Lindley</strain>
    </source>
</reference>
<dbReference type="Pfam" id="PF13639">
    <property type="entry name" value="zf-RING_2"/>
    <property type="match status" value="1"/>
</dbReference>
<dbReference type="GO" id="GO:0016020">
    <property type="term" value="C:membrane"/>
    <property type="evidence" value="ECO:0007669"/>
    <property type="project" value="UniProtKB-SubCell"/>
</dbReference>
<feature type="compositionally biased region" description="Low complexity" evidence="11">
    <location>
        <begin position="35"/>
        <end position="49"/>
    </location>
</feature>
<keyword evidence="3" id="KW-0808">Transferase</keyword>
<dbReference type="SUPFAM" id="SSF57850">
    <property type="entry name" value="RING/U-box"/>
    <property type="match status" value="1"/>
</dbReference>
<feature type="region of interest" description="Disordered" evidence="11">
    <location>
        <begin position="295"/>
        <end position="316"/>
    </location>
</feature>
<evidence type="ECO:0000259" key="13">
    <source>
        <dbReference type="PROSITE" id="PS50089"/>
    </source>
</evidence>
<evidence type="ECO:0000256" key="10">
    <source>
        <dbReference type="PROSITE-ProRule" id="PRU00175"/>
    </source>
</evidence>
<comment type="pathway">
    <text evidence="2">Protein modification; protein ubiquitination.</text>
</comment>
<accession>A0A183C4R0</accession>
<name>A0A183C4R0_GLOPA</name>
<sequence length="316" mass="35312">MYLMHLLPPFVSTHHQNVAFLVLLIVLVQSISVSPFDDPKSSSDQSSSDGGRRRPLQPSSITKAKSVRTRSGPLLLLEPPVVEINDKNDPETEEDVIRPMPPARTRSSPQFLGRPVEMNDKNNSEWKHLLSFNNSRSPSFEAGPVRIFVFKFRQKIFKNFGFELRETSGILGFELRLRVVRRASPIPGAKGRVSERARNPNSQSFKILSAVGNVLEAFHELTEQNAPIEAPEGETKSECAVCLGNFEAGDKVRPLPPCEHIFHTECIELWLKNHNNCPLCRAEIFKISSGKVKPNVKEAPNAEARSNTENAAENNV</sequence>
<evidence type="ECO:0000256" key="1">
    <source>
        <dbReference type="ARBA" id="ARBA00004167"/>
    </source>
</evidence>
<keyword evidence="14" id="KW-1185">Reference proteome</keyword>
<dbReference type="PANTHER" id="PTHR46913">
    <property type="entry name" value="RING-H2 FINGER PROTEIN ATL16"/>
    <property type="match status" value="1"/>
</dbReference>
<feature type="region of interest" description="Disordered" evidence="11">
    <location>
        <begin position="85"/>
        <end position="116"/>
    </location>
</feature>
<reference evidence="14" key="1">
    <citation type="submission" date="2013-12" db="EMBL/GenBank/DDBJ databases">
        <authorList>
            <person name="Aslett M."/>
        </authorList>
    </citation>
    <scope>NUCLEOTIDE SEQUENCE [LARGE SCALE GENOMIC DNA]</scope>
    <source>
        <strain evidence="14">Lindley</strain>
    </source>
</reference>
<dbReference type="UniPathway" id="UPA00143"/>
<dbReference type="GO" id="GO:0008270">
    <property type="term" value="F:zinc ion binding"/>
    <property type="evidence" value="ECO:0007669"/>
    <property type="project" value="UniProtKB-KW"/>
</dbReference>
<keyword evidence="12" id="KW-0732">Signal</keyword>
<dbReference type="PROSITE" id="PS50089">
    <property type="entry name" value="ZF_RING_2"/>
    <property type="match status" value="1"/>
</dbReference>
<feature type="chain" id="PRO_5008147064" evidence="12">
    <location>
        <begin position="36"/>
        <end position="316"/>
    </location>
</feature>
<comment type="subcellular location">
    <subcellularLocation>
        <location evidence="1">Membrane</location>
        <topology evidence="1">Single-pass membrane protein</topology>
    </subcellularLocation>
</comment>
<dbReference type="CDD" id="cd16461">
    <property type="entry name" value="RING-H2_EL5-like"/>
    <property type="match status" value="1"/>
</dbReference>
<keyword evidence="5" id="KW-0479">Metal-binding</keyword>
<evidence type="ECO:0000256" key="11">
    <source>
        <dbReference type="SAM" id="MobiDB-lite"/>
    </source>
</evidence>
<evidence type="ECO:0000256" key="12">
    <source>
        <dbReference type="SAM" id="SignalP"/>
    </source>
</evidence>
<organism evidence="14 15">
    <name type="scientific">Globodera pallida</name>
    <name type="common">Potato cyst nematode worm</name>
    <name type="synonym">Heterodera pallida</name>
    <dbReference type="NCBI Taxonomy" id="36090"/>
    <lineage>
        <taxon>Eukaryota</taxon>
        <taxon>Metazoa</taxon>
        <taxon>Ecdysozoa</taxon>
        <taxon>Nematoda</taxon>
        <taxon>Chromadorea</taxon>
        <taxon>Rhabditida</taxon>
        <taxon>Tylenchina</taxon>
        <taxon>Tylenchomorpha</taxon>
        <taxon>Tylenchoidea</taxon>
        <taxon>Heteroderidae</taxon>
        <taxon>Heteroderinae</taxon>
        <taxon>Globodera</taxon>
    </lineage>
</organism>
<dbReference type="WBParaSite" id="GPLIN_000785400">
    <property type="protein sequence ID" value="GPLIN_000785400"/>
    <property type="gene ID" value="GPLIN_000785400"/>
</dbReference>
<evidence type="ECO:0000256" key="2">
    <source>
        <dbReference type="ARBA" id="ARBA00004906"/>
    </source>
</evidence>
<evidence type="ECO:0000256" key="7">
    <source>
        <dbReference type="ARBA" id="ARBA00022833"/>
    </source>
</evidence>
<feature type="region of interest" description="Disordered" evidence="11">
    <location>
        <begin position="35"/>
        <end position="68"/>
    </location>
</feature>
<feature type="signal peptide" evidence="12">
    <location>
        <begin position="1"/>
        <end position="35"/>
    </location>
</feature>
<dbReference type="InterPro" id="IPR001841">
    <property type="entry name" value="Znf_RING"/>
</dbReference>
<reference evidence="15" key="3">
    <citation type="submission" date="2016-06" db="UniProtKB">
        <authorList>
            <consortium name="WormBaseParasite"/>
        </authorList>
    </citation>
    <scope>IDENTIFICATION</scope>
</reference>
<proteinExistence type="predicted"/>
<dbReference type="PANTHER" id="PTHR46913:SF1">
    <property type="entry name" value="RING-H2 FINGER PROTEIN ATL16"/>
    <property type="match status" value="1"/>
</dbReference>
<dbReference type="SMART" id="SM00184">
    <property type="entry name" value="RING"/>
    <property type="match status" value="1"/>
</dbReference>
<evidence type="ECO:0000313" key="15">
    <source>
        <dbReference type="WBParaSite" id="GPLIN_000785400"/>
    </source>
</evidence>
<dbReference type="GO" id="GO:0016567">
    <property type="term" value="P:protein ubiquitination"/>
    <property type="evidence" value="ECO:0007669"/>
    <property type="project" value="UniProtKB-UniPathway"/>
</dbReference>
<evidence type="ECO:0000256" key="9">
    <source>
        <dbReference type="ARBA" id="ARBA00023136"/>
    </source>
</evidence>
<protein>
    <submittedName>
        <fullName evidence="15">RING-type domain-containing protein</fullName>
    </submittedName>
</protein>
<keyword evidence="9" id="KW-0472">Membrane</keyword>
<evidence type="ECO:0000256" key="4">
    <source>
        <dbReference type="ARBA" id="ARBA00022692"/>
    </source>
</evidence>
<dbReference type="InterPro" id="IPR044600">
    <property type="entry name" value="ATL1/ATL16-like"/>
</dbReference>
<keyword evidence="8" id="KW-1133">Transmembrane helix</keyword>
<evidence type="ECO:0000313" key="14">
    <source>
        <dbReference type="Proteomes" id="UP000050741"/>
    </source>
</evidence>
<evidence type="ECO:0000256" key="5">
    <source>
        <dbReference type="ARBA" id="ARBA00022723"/>
    </source>
</evidence>
<dbReference type="GO" id="GO:0016740">
    <property type="term" value="F:transferase activity"/>
    <property type="evidence" value="ECO:0007669"/>
    <property type="project" value="UniProtKB-KW"/>
</dbReference>
<evidence type="ECO:0000256" key="6">
    <source>
        <dbReference type="ARBA" id="ARBA00022771"/>
    </source>
</evidence>
<keyword evidence="6 10" id="KW-0863">Zinc-finger</keyword>
<feature type="compositionally biased region" description="Polar residues" evidence="11">
    <location>
        <begin position="304"/>
        <end position="316"/>
    </location>
</feature>